<dbReference type="Pfam" id="PF07714">
    <property type="entry name" value="PK_Tyr_Ser-Thr"/>
    <property type="match status" value="1"/>
</dbReference>
<dbReference type="Gene3D" id="3.30.200.20">
    <property type="entry name" value="Phosphorylase Kinase, domain 1"/>
    <property type="match status" value="1"/>
</dbReference>
<proteinExistence type="predicted"/>
<dbReference type="Gene3D" id="1.10.510.10">
    <property type="entry name" value="Transferase(Phosphotransferase) domain 1"/>
    <property type="match status" value="1"/>
</dbReference>
<keyword evidence="4" id="KW-1185">Reference proteome</keyword>
<reference evidence="3 4" key="1">
    <citation type="journal article" date="2013" name="Proc. Natl. Acad. Sci. U.S.A.">
        <title>Fine-scale variation in meiotic recombination in Mimulus inferred from population shotgun sequencing.</title>
        <authorList>
            <person name="Hellsten U."/>
            <person name="Wright K.M."/>
            <person name="Jenkins J."/>
            <person name="Shu S."/>
            <person name="Yuan Y."/>
            <person name="Wessler S.R."/>
            <person name="Schmutz J."/>
            <person name="Willis J.H."/>
            <person name="Rokhsar D.S."/>
        </authorList>
    </citation>
    <scope>NUCLEOTIDE SEQUENCE [LARGE SCALE GENOMIC DNA]</scope>
    <source>
        <strain evidence="4">cv. DUN x IM62</strain>
    </source>
</reference>
<evidence type="ECO:0000313" key="4">
    <source>
        <dbReference type="Proteomes" id="UP000030748"/>
    </source>
</evidence>
<dbReference type="InterPro" id="IPR000719">
    <property type="entry name" value="Prot_kinase_dom"/>
</dbReference>
<dbReference type="Gene3D" id="3.80.10.10">
    <property type="entry name" value="Ribonuclease Inhibitor"/>
    <property type="match status" value="1"/>
</dbReference>
<organism evidence="3 4">
    <name type="scientific">Erythranthe guttata</name>
    <name type="common">Yellow monkey flower</name>
    <name type="synonym">Mimulus guttatus</name>
    <dbReference type="NCBI Taxonomy" id="4155"/>
    <lineage>
        <taxon>Eukaryota</taxon>
        <taxon>Viridiplantae</taxon>
        <taxon>Streptophyta</taxon>
        <taxon>Embryophyta</taxon>
        <taxon>Tracheophyta</taxon>
        <taxon>Spermatophyta</taxon>
        <taxon>Magnoliopsida</taxon>
        <taxon>eudicotyledons</taxon>
        <taxon>Gunneridae</taxon>
        <taxon>Pentapetalae</taxon>
        <taxon>asterids</taxon>
        <taxon>lamiids</taxon>
        <taxon>Lamiales</taxon>
        <taxon>Phrymaceae</taxon>
        <taxon>Erythranthe</taxon>
    </lineage>
</organism>
<feature type="domain" description="Protein kinase" evidence="2">
    <location>
        <begin position="299"/>
        <end position="595"/>
    </location>
</feature>
<dbReference type="GO" id="GO:0004674">
    <property type="term" value="F:protein serine/threonine kinase activity"/>
    <property type="evidence" value="ECO:0000318"/>
    <property type="project" value="GO_Central"/>
</dbReference>
<dbReference type="SUPFAM" id="SSF56112">
    <property type="entry name" value="Protein kinase-like (PK-like)"/>
    <property type="match status" value="1"/>
</dbReference>
<accession>A0A022Q3V1</accession>
<protein>
    <recommendedName>
        <fullName evidence="2">Protein kinase domain-containing protein</fullName>
    </recommendedName>
</protein>
<dbReference type="InterPro" id="IPR032675">
    <property type="entry name" value="LRR_dom_sf"/>
</dbReference>
<dbReference type="PANTHER" id="PTHR48007">
    <property type="entry name" value="LEUCINE-RICH REPEAT RECEPTOR-LIKE PROTEIN KINASE PXC1"/>
    <property type="match status" value="1"/>
</dbReference>
<dbReference type="STRING" id="4155.A0A022Q3V1"/>
<dbReference type="InterPro" id="IPR046959">
    <property type="entry name" value="PRK1-6/SRF4-like"/>
</dbReference>
<dbReference type="PANTHER" id="PTHR48007:SF40">
    <property type="entry name" value="SERINE-THREONINE_TYROSINE-PROTEIN KINASE CATALYTIC DOMAIN-CONTAINING PROTEIN"/>
    <property type="match status" value="1"/>
</dbReference>
<gene>
    <name evidence="3" type="ORF">MIMGU_mgv1a022045mg</name>
</gene>
<dbReference type="eggNOG" id="ENOG502QR57">
    <property type="taxonomic scope" value="Eukaryota"/>
</dbReference>
<dbReference type="InterPro" id="IPR001245">
    <property type="entry name" value="Ser-Thr/Tyr_kinase_cat_dom"/>
</dbReference>
<evidence type="ECO:0000313" key="3">
    <source>
        <dbReference type="EMBL" id="EYU22319.1"/>
    </source>
</evidence>
<sequence>MNDFFPDERNALIQLRDTVNSTSNLQANWTGPPCISNNQSRWAGIACSDWHVVHLVLEGVQLTGPLPSMFLQNLTFLTKLSLANNLLQGPLPNLTNLMHLEFVLMSRNHFSGYIPFGYIELPKLTNLELQENDLSGEIPPLDQQSLIGFNVSNNKLEGPIPATGVLQRFPMSSYANNSALYGDIPGLVLSPCPNDVPTPAPAPSSRKTEQGALQSWSIALIAAAAILVPLSAIFIFLCYHGRVYRRKTKKGRDLPGEVNIDGRVRGSHWSSDDDDEEEISVELEFLEKKPMFDLDDLLRAAAEEIGRGELGRTYKAMLECGSVVAVKRIKEIQVMSNKEFVQHMHLLGNISKHENLTEIISFYHSKEEKLIIYEYVADGSLYSLLHENRNGEARVALDWKTRVRIIKEIAKGLEYLHECLVCHGNLNSSNVLIKQQCVNEQQQRIIRVKLTDYGMEGVVPAHKLWIRETPEFINSNCREGMMMMKKKKLTSNAGDVYCFGILVLEIVTGRLPYYSNTRDSTTAGGGGGGGDLSGWVRAAVNNDWSTDILDMEITGDHNYVDDMLKLTEIGLHCTNSSPHKRPTITQVLATLQHIV</sequence>
<dbReference type="EMBL" id="KI632211">
    <property type="protein sequence ID" value="EYU22319.1"/>
    <property type="molecule type" value="Genomic_DNA"/>
</dbReference>
<dbReference type="InterPro" id="IPR011009">
    <property type="entry name" value="Kinase-like_dom_sf"/>
</dbReference>
<dbReference type="GO" id="GO:0005886">
    <property type="term" value="C:plasma membrane"/>
    <property type="evidence" value="ECO:0000318"/>
    <property type="project" value="GO_Central"/>
</dbReference>
<dbReference type="SUPFAM" id="SSF52058">
    <property type="entry name" value="L domain-like"/>
    <property type="match status" value="1"/>
</dbReference>
<keyword evidence="1" id="KW-0812">Transmembrane</keyword>
<feature type="transmembrane region" description="Helical" evidence="1">
    <location>
        <begin position="216"/>
        <end position="239"/>
    </location>
</feature>
<keyword evidence="1" id="KW-1133">Transmembrane helix</keyword>
<dbReference type="AlphaFoldDB" id="A0A022Q3V1"/>
<dbReference type="Proteomes" id="UP000030748">
    <property type="component" value="Unassembled WGS sequence"/>
</dbReference>
<keyword evidence="1" id="KW-0472">Membrane</keyword>
<evidence type="ECO:0000256" key="1">
    <source>
        <dbReference type="SAM" id="Phobius"/>
    </source>
</evidence>
<dbReference type="GO" id="GO:0005524">
    <property type="term" value="F:ATP binding"/>
    <property type="evidence" value="ECO:0007669"/>
    <property type="project" value="InterPro"/>
</dbReference>
<dbReference type="PROSITE" id="PS50011">
    <property type="entry name" value="PROTEIN_KINASE_DOM"/>
    <property type="match status" value="1"/>
</dbReference>
<evidence type="ECO:0000259" key="2">
    <source>
        <dbReference type="PROSITE" id="PS50011"/>
    </source>
</evidence>
<name>A0A022Q3V1_ERYGU</name>